<name>A0ABS8RZG8_DATST</name>
<sequence length="79" mass="8957">GNCGVRLEKRKCSSKNHYTNAREKIESWELKEGERCFTGETPVAIHESPVRRRLQLNSHALESTKHRYPPAAVGLAQAK</sequence>
<keyword evidence="2" id="KW-1185">Reference proteome</keyword>
<feature type="non-terminal residue" evidence="1">
    <location>
        <position position="79"/>
    </location>
</feature>
<feature type="non-terminal residue" evidence="1">
    <location>
        <position position="1"/>
    </location>
</feature>
<organism evidence="1 2">
    <name type="scientific">Datura stramonium</name>
    <name type="common">Jimsonweed</name>
    <name type="synonym">Common thornapple</name>
    <dbReference type="NCBI Taxonomy" id="4076"/>
    <lineage>
        <taxon>Eukaryota</taxon>
        <taxon>Viridiplantae</taxon>
        <taxon>Streptophyta</taxon>
        <taxon>Embryophyta</taxon>
        <taxon>Tracheophyta</taxon>
        <taxon>Spermatophyta</taxon>
        <taxon>Magnoliopsida</taxon>
        <taxon>eudicotyledons</taxon>
        <taxon>Gunneridae</taxon>
        <taxon>Pentapetalae</taxon>
        <taxon>asterids</taxon>
        <taxon>lamiids</taxon>
        <taxon>Solanales</taxon>
        <taxon>Solanaceae</taxon>
        <taxon>Solanoideae</taxon>
        <taxon>Datureae</taxon>
        <taxon>Datura</taxon>
    </lineage>
</organism>
<evidence type="ECO:0000313" key="1">
    <source>
        <dbReference type="EMBL" id="MCD7451370.1"/>
    </source>
</evidence>
<evidence type="ECO:0000313" key="2">
    <source>
        <dbReference type="Proteomes" id="UP000823775"/>
    </source>
</evidence>
<dbReference type="Proteomes" id="UP000823775">
    <property type="component" value="Unassembled WGS sequence"/>
</dbReference>
<dbReference type="EMBL" id="JACEIK010000164">
    <property type="protein sequence ID" value="MCD7451370.1"/>
    <property type="molecule type" value="Genomic_DNA"/>
</dbReference>
<comment type="caution">
    <text evidence="1">The sequence shown here is derived from an EMBL/GenBank/DDBJ whole genome shotgun (WGS) entry which is preliminary data.</text>
</comment>
<accession>A0ABS8RZG8</accession>
<protein>
    <submittedName>
        <fullName evidence="1">Uncharacterized protein</fullName>
    </submittedName>
</protein>
<gene>
    <name evidence="1" type="ORF">HAX54_011299</name>
</gene>
<proteinExistence type="predicted"/>
<reference evidence="1 2" key="1">
    <citation type="journal article" date="2021" name="BMC Genomics">
        <title>Datura genome reveals duplications of psychoactive alkaloid biosynthetic genes and high mutation rate following tissue culture.</title>
        <authorList>
            <person name="Rajewski A."/>
            <person name="Carter-House D."/>
            <person name="Stajich J."/>
            <person name="Litt A."/>
        </authorList>
    </citation>
    <scope>NUCLEOTIDE SEQUENCE [LARGE SCALE GENOMIC DNA]</scope>
    <source>
        <strain evidence="1">AR-01</strain>
    </source>
</reference>